<protein>
    <submittedName>
        <fullName evidence="1">Uncharacterized protein</fullName>
    </submittedName>
</protein>
<comment type="caution">
    <text evidence="1">The sequence shown here is derived from an EMBL/GenBank/DDBJ whole genome shotgun (WGS) entry which is preliminary data.</text>
</comment>
<keyword evidence="2" id="KW-1185">Reference proteome</keyword>
<reference evidence="1 2" key="1">
    <citation type="submission" date="2019-03" db="EMBL/GenBank/DDBJ databases">
        <title>Whole genome sequence of Arthrobacter sp JH1-1.</title>
        <authorList>
            <person name="Trinh H.N."/>
        </authorList>
    </citation>
    <scope>NUCLEOTIDE SEQUENCE [LARGE SCALE GENOMIC DNA]</scope>
    <source>
        <strain evidence="1 2">JH1-1</strain>
    </source>
</reference>
<gene>
    <name evidence="1" type="ORF">E1809_08945</name>
</gene>
<dbReference type="AlphaFoldDB" id="A0A4R5KMJ3"/>
<dbReference type="RefSeq" id="WP_133203888.1">
    <property type="nucleotide sequence ID" value="NZ_SMRU01000009.1"/>
</dbReference>
<sequence length="169" mass="19560">MTDKPHLTAAHEVDRVLHEQVFYPEHDKRTESPAYAKVHHRLVVTEDRPCLICGVRNSTLNDPAQNPHGAKQIETHHHIIEWALQNAIDLDKFNEHVWPNLQARHPGVFEKPFTQQEMLDFIDHSEFNLWCLCDIHHRHQLVGIHSITAPIWGAQNLIKDEFTYIPGGA</sequence>
<name>A0A4R5KMJ3_9MICC</name>
<organism evidence="1 2">
    <name type="scientific">Arthrobacter terricola</name>
    <dbReference type="NCBI Taxonomy" id="2547396"/>
    <lineage>
        <taxon>Bacteria</taxon>
        <taxon>Bacillati</taxon>
        <taxon>Actinomycetota</taxon>
        <taxon>Actinomycetes</taxon>
        <taxon>Micrococcales</taxon>
        <taxon>Micrococcaceae</taxon>
        <taxon>Arthrobacter</taxon>
    </lineage>
</organism>
<dbReference type="Proteomes" id="UP000295511">
    <property type="component" value="Unassembled WGS sequence"/>
</dbReference>
<accession>A0A4R5KMJ3</accession>
<dbReference type="EMBL" id="SMRU01000009">
    <property type="protein sequence ID" value="TDF96839.1"/>
    <property type="molecule type" value="Genomic_DNA"/>
</dbReference>
<evidence type="ECO:0000313" key="2">
    <source>
        <dbReference type="Proteomes" id="UP000295511"/>
    </source>
</evidence>
<proteinExistence type="predicted"/>
<dbReference type="OrthoDB" id="8967912at2"/>
<evidence type="ECO:0000313" key="1">
    <source>
        <dbReference type="EMBL" id="TDF96839.1"/>
    </source>
</evidence>